<dbReference type="PANTHER" id="PTHR33785:SF12">
    <property type="entry name" value="DUF1685 FAMILY PROTEIN"/>
    <property type="match status" value="1"/>
</dbReference>
<dbReference type="EMBL" id="BSYO01000011">
    <property type="protein sequence ID" value="GMH12144.1"/>
    <property type="molecule type" value="Genomic_DNA"/>
</dbReference>
<dbReference type="InterPro" id="IPR012881">
    <property type="entry name" value="DUF1685"/>
</dbReference>
<sequence>MAASELLQLFDLYWFKHEILTGKLYSSSSSSSSSQSAVHEIQEISFQELDLPKSSSFHHRSISEQSSSSTASFSSENISPNSVLTMPNLKTILSGKVEEFSRKTEEEENRVGKEVPMKIEFCERKRMRRKGESKSLSDLEFEELKGFMDLGFVFSEEDEDSRLISIIPGLQRLRRREGCINGGEAIDEPKVSRPYLSEAWDLLERRKEENPLLKNWRLPDVSNEIDMKNHLKFWAHSVASAVR</sequence>
<dbReference type="PANTHER" id="PTHR33785">
    <property type="entry name" value="OS06G0550800 PROTEIN"/>
    <property type="match status" value="1"/>
</dbReference>
<comment type="caution">
    <text evidence="1">The sequence shown here is derived from an EMBL/GenBank/DDBJ whole genome shotgun (WGS) entry which is preliminary data.</text>
</comment>
<name>A0AAD3SJX4_NEPGR</name>
<proteinExistence type="predicted"/>
<dbReference type="AlphaFoldDB" id="A0AAD3SJX4"/>
<reference evidence="1" key="1">
    <citation type="submission" date="2023-05" db="EMBL/GenBank/DDBJ databases">
        <title>Nepenthes gracilis genome sequencing.</title>
        <authorList>
            <person name="Fukushima K."/>
        </authorList>
    </citation>
    <scope>NUCLEOTIDE SEQUENCE</scope>
    <source>
        <strain evidence="1">SING2019-196</strain>
    </source>
</reference>
<organism evidence="1 2">
    <name type="scientific">Nepenthes gracilis</name>
    <name type="common">Slender pitcher plant</name>
    <dbReference type="NCBI Taxonomy" id="150966"/>
    <lineage>
        <taxon>Eukaryota</taxon>
        <taxon>Viridiplantae</taxon>
        <taxon>Streptophyta</taxon>
        <taxon>Embryophyta</taxon>
        <taxon>Tracheophyta</taxon>
        <taxon>Spermatophyta</taxon>
        <taxon>Magnoliopsida</taxon>
        <taxon>eudicotyledons</taxon>
        <taxon>Gunneridae</taxon>
        <taxon>Pentapetalae</taxon>
        <taxon>Caryophyllales</taxon>
        <taxon>Nepenthaceae</taxon>
        <taxon>Nepenthes</taxon>
    </lineage>
</organism>
<protein>
    <submittedName>
        <fullName evidence="1">Uncharacterized protein</fullName>
    </submittedName>
</protein>
<evidence type="ECO:0000313" key="2">
    <source>
        <dbReference type="Proteomes" id="UP001279734"/>
    </source>
</evidence>
<dbReference type="Proteomes" id="UP001279734">
    <property type="component" value="Unassembled WGS sequence"/>
</dbReference>
<dbReference type="Pfam" id="PF07939">
    <property type="entry name" value="DUF1685"/>
    <property type="match status" value="1"/>
</dbReference>
<gene>
    <name evidence="1" type="ORF">Nepgr_013985</name>
</gene>
<keyword evidence="2" id="KW-1185">Reference proteome</keyword>
<accession>A0AAD3SJX4</accession>
<evidence type="ECO:0000313" key="1">
    <source>
        <dbReference type="EMBL" id="GMH12144.1"/>
    </source>
</evidence>